<dbReference type="Gene3D" id="1.10.10.10">
    <property type="entry name" value="Winged helix-like DNA-binding domain superfamily/Winged helix DNA-binding domain"/>
    <property type="match status" value="1"/>
</dbReference>
<dbReference type="PROSITE" id="PS01117">
    <property type="entry name" value="HTH_MARR_1"/>
    <property type="match status" value="1"/>
</dbReference>
<evidence type="ECO:0000256" key="1">
    <source>
        <dbReference type="ARBA" id="ARBA00023015"/>
    </source>
</evidence>
<comment type="caution">
    <text evidence="5">The sequence shown here is derived from an EMBL/GenBank/DDBJ whole genome shotgun (WGS) entry which is preliminary data.</text>
</comment>
<name>A0ABR9RV06_9ACTN</name>
<dbReference type="InterPro" id="IPR039422">
    <property type="entry name" value="MarR/SlyA-like"/>
</dbReference>
<feature type="domain" description="HTH marR-type" evidence="4">
    <location>
        <begin position="16"/>
        <end position="157"/>
    </location>
</feature>
<evidence type="ECO:0000313" key="6">
    <source>
        <dbReference type="Proteomes" id="UP000756387"/>
    </source>
</evidence>
<evidence type="ECO:0000256" key="2">
    <source>
        <dbReference type="ARBA" id="ARBA00023125"/>
    </source>
</evidence>
<accession>A0ABR9RV06</accession>
<dbReference type="SUPFAM" id="SSF46785">
    <property type="entry name" value="Winged helix' DNA-binding domain"/>
    <property type="match status" value="1"/>
</dbReference>
<dbReference type="SMART" id="SM00347">
    <property type="entry name" value="HTH_MARR"/>
    <property type="match status" value="1"/>
</dbReference>
<sequence length="162" mass="18182">MGDVDPDDQAGRDRVLETLEREVGVLMRRARRVMAVRATLVHPELVPTSYIVLGLICERGSVRASEVAGCFDLDKGAVSRTVQHLVDLDLVERRSDPDDRRATLLAPTPDALERMRHLVHVRRARLKERLGGWDDESLAAFVRDLGRYNLALEEIEESGTDA</sequence>
<dbReference type="InterPro" id="IPR036390">
    <property type="entry name" value="WH_DNA-bd_sf"/>
</dbReference>
<evidence type="ECO:0000259" key="4">
    <source>
        <dbReference type="PROSITE" id="PS50995"/>
    </source>
</evidence>
<keyword evidence="2" id="KW-0238">DNA-binding</keyword>
<evidence type="ECO:0000256" key="3">
    <source>
        <dbReference type="ARBA" id="ARBA00023163"/>
    </source>
</evidence>
<dbReference type="InterPro" id="IPR000835">
    <property type="entry name" value="HTH_MarR-typ"/>
</dbReference>
<dbReference type="EMBL" id="JADCSA010000011">
    <property type="protein sequence ID" value="MBE7325366.1"/>
    <property type="molecule type" value="Genomic_DNA"/>
</dbReference>
<keyword evidence="3" id="KW-0804">Transcription</keyword>
<keyword evidence="6" id="KW-1185">Reference proteome</keyword>
<keyword evidence="1" id="KW-0805">Transcription regulation</keyword>
<reference evidence="5 6" key="1">
    <citation type="submission" date="2020-10" db="EMBL/GenBank/DDBJ databases">
        <title>Nocardioides sp. isolated from sludge.</title>
        <authorList>
            <person name="Zhang X."/>
        </authorList>
    </citation>
    <scope>NUCLEOTIDE SEQUENCE [LARGE SCALE GENOMIC DNA]</scope>
    <source>
        <strain evidence="5 6">Y6</strain>
    </source>
</reference>
<dbReference type="InterPro" id="IPR023187">
    <property type="entry name" value="Tscrpt_reg_MarR-type_CS"/>
</dbReference>
<proteinExistence type="predicted"/>
<dbReference type="PROSITE" id="PS50995">
    <property type="entry name" value="HTH_MARR_2"/>
    <property type="match status" value="1"/>
</dbReference>
<evidence type="ECO:0000313" key="5">
    <source>
        <dbReference type="EMBL" id="MBE7325366.1"/>
    </source>
</evidence>
<dbReference type="Pfam" id="PF12802">
    <property type="entry name" value="MarR_2"/>
    <property type="match status" value="1"/>
</dbReference>
<dbReference type="RefSeq" id="WP_193638691.1">
    <property type="nucleotide sequence ID" value="NZ_JADCSA010000011.1"/>
</dbReference>
<dbReference type="PANTHER" id="PTHR33164">
    <property type="entry name" value="TRANSCRIPTIONAL REGULATOR, MARR FAMILY"/>
    <property type="match status" value="1"/>
</dbReference>
<gene>
    <name evidence="5" type="ORF">IEQ44_11945</name>
</gene>
<organism evidence="5 6">
    <name type="scientific">Nocardioides malaquae</name>
    <dbReference type="NCBI Taxonomy" id="2773426"/>
    <lineage>
        <taxon>Bacteria</taxon>
        <taxon>Bacillati</taxon>
        <taxon>Actinomycetota</taxon>
        <taxon>Actinomycetes</taxon>
        <taxon>Propionibacteriales</taxon>
        <taxon>Nocardioidaceae</taxon>
        <taxon>Nocardioides</taxon>
    </lineage>
</organism>
<dbReference type="InterPro" id="IPR036388">
    <property type="entry name" value="WH-like_DNA-bd_sf"/>
</dbReference>
<protein>
    <submittedName>
        <fullName evidence="5">Winged helix-turn-helix transcriptional regulator</fullName>
    </submittedName>
</protein>
<dbReference type="Proteomes" id="UP000756387">
    <property type="component" value="Unassembled WGS sequence"/>
</dbReference>
<dbReference type="PANTHER" id="PTHR33164:SF57">
    <property type="entry name" value="MARR-FAMILY TRANSCRIPTIONAL REGULATOR"/>
    <property type="match status" value="1"/>
</dbReference>